<reference evidence="1" key="1">
    <citation type="submission" date="2018-05" db="EMBL/GenBank/DDBJ databases">
        <authorList>
            <person name="Lanie J.A."/>
            <person name="Ng W.-L."/>
            <person name="Kazmierczak K.M."/>
            <person name="Andrzejewski T.M."/>
            <person name="Davidsen T.M."/>
            <person name="Wayne K.J."/>
            <person name="Tettelin H."/>
            <person name="Glass J.I."/>
            <person name="Rusch D."/>
            <person name="Podicherti R."/>
            <person name="Tsui H.-C.T."/>
            <person name="Winkler M.E."/>
        </authorList>
    </citation>
    <scope>NUCLEOTIDE SEQUENCE</scope>
</reference>
<feature type="non-terminal residue" evidence="1">
    <location>
        <position position="1"/>
    </location>
</feature>
<dbReference type="EMBL" id="UINC01040843">
    <property type="protein sequence ID" value="SVB41286.1"/>
    <property type="molecule type" value="Genomic_DNA"/>
</dbReference>
<proteinExistence type="predicted"/>
<name>A0A382DS16_9ZZZZ</name>
<dbReference type="AntiFam" id="ANF00013">
    <property type="entry name" value="tRNA translation"/>
</dbReference>
<organism evidence="1">
    <name type="scientific">marine metagenome</name>
    <dbReference type="NCBI Taxonomy" id="408172"/>
    <lineage>
        <taxon>unclassified sequences</taxon>
        <taxon>metagenomes</taxon>
        <taxon>ecological metagenomes</taxon>
    </lineage>
</organism>
<gene>
    <name evidence="1" type="ORF">METZ01_LOCUS194140</name>
</gene>
<sequence>VIEKTAPVAQLDRVAGYEPAGREFESLRARHIFNDLHRFTTKAPPLWRGFCLPDTPFSATLASEVAPAAGF</sequence>
<dbReference type="AlphaFoldDB" id="A0A382DS16"/>
<evidence type="ECO:0000313" key="1">
    <source>
        <dbReference type="EMBL" id="SVB41286.1"/>
    </source>
</evidence>
<accession>A0A382DS16</accession>
<protein>
    <submittedName>
        <fullName evidence="1">Uncharacterized protein</fullName>
    </submittedName>
</protein>